<feature type="transmembrane region" description="Helical" evidence="8">
    <location>
        <begin position="514"/>
        <end position="531"/>
    </location>
</feature>
<evidence type="ECO:0000256" key="7">
    <source>
        <dbReference type="SAM" id="MobiDB-lite"/>
    </source>
</evidence>
<comment type="subcellular location">
    <subcellularLocation>
        <location evidence="1">Membrane</location>
        <topology evidence="1">Multi-pass membrane protein</topology>
    </subcellularLocation>
</comment>
<feature type="transmembrane region" description="Helical" evidence="8">
    <location>
        <begin position="243"/>
        <end position="261"/>
    </location>
</feature>
<feature type="domain" description="SLC12A transporter C-terminal" evidence="10">
    <location>
        <begin position="615"/>
        <end position="729"/>
    </location>
</feature>
<organism evidence="11">
    <name type="scientific">Noctiluca scintillans</name>
    <name type="common">Sea sparkle</name>
    <name type="synonym">Red tide dinoflagellate</name>
    <dbReference type="NCBI Taxonomy" id="2966"/>
    <lineage>
        <taxon>Eukaryota</taxon>
        <taxon>Sar</taxon>
        <taxon>Alveolata</taxon>
        <taxon>Dinophyceae</taxon>
        <taxon>Noctilucales</taxon>
        <taxon>Noctilucaceae</taxon>
        <taxon>Noctiluca</taxon>
    </lineage>
</organism>
<keyword evidence="3" id="KW-0813">Transport</keyword>
<evidence type="ECO:0000256" key="8">
    <source>
        <dbReference type="SAM" id="Phobius"/>
    </source>
</evidence>
<evidence type="ECO:0000259" key="9">
    <source>
        <dbReference type="Pfam" id="PF00324"/>
    </source>
</evidence>
<keyword evidence="4 8" id="KW-0812">Transmembrane</keyword>
<feature type="compositionally biased region" description="Basic and acidic residues" evidence="7">
    <location>
        <begin position="870"/>
        <end position="897"/>
    </location>
</feature>
<gene>
    <name evidence="11" type="ORF">NSCI0253_LOCUS11507</name>
</gene>
<evidence type="ECO:0000256" key="4">
    <source>
        <dbReference type="ARBA" id="ARBA00022692"/>
    </source>
</evidence>
<proteinExistence type="inferred from homology"/>
<name>A0A7S0ZZC4_NOCSC</name>
<dbReference type="Gene3D" id="1.20.1740.10">
    <property type="entry name" value="Amino acid/polyamine transporter I"/>
    <property type="match status" value="1"/>
</dbReference>
<dbReference type="InterPro" id="IPR004842">
    <property type="entry name" value="SLC12A_fam"/>
</dbReference>
<dbReference type="PANTHER" id="PTHR11827:SF72">
    <property type="entry name" value="GH08340P"/>
    <property type="match status" value="1"/>
</dbReference>
<dbReference type="FunFam" id="1.20.1740.10:FF:000013">
    <property type="entry name" value="Solute carrier family 12 member"/>
    <property type="match status" value="1"/>
</dbReference>
<feature type="domain" description="Amino acid permease/ SLC12A" evidence="9">
    <location>
        <begin position="104"/>
        <end position="571"/>
    </location>
</feature>
<dbReference type="Pfam" id="PF03522">
    <property type="entry name" value="SLC12"/>
    <property type="match status" value="2"/>
</dbReference>
<protein>
    <recommendedName>
        <fullName evidence="12">Amino acid permease/ SLC12A domain-containing protein</fullName>
    </recommendedName>
</protein>
<reference evidence="11" key="1">
    <citation type="submission" date="2021-01" db="EMBL/GenBank/DDBJ databases">
        <authorList>
            <person name="Corre E."/>
            <person name="Pelletier E."/>
            <person name="Niang G."/>
            <person name="Scheremetjew M."/>
            <person name="Finn R."/>
            <person name="Kale V."/>
            <person name="Holt S."/>
            <person name="Cochrane G."/>
            <person name="Meng A."/>
            <person name="Brown T."/>
            <person name="Cohen L."/>
        </authorList>
    </citation>
    <scope>NUCLEOTIDE SEQUENCE</scope>
</reference>
<dbReference type="Pfam" id="PF00324">
    <property type="entry name" value="AA_permease"/>
    <property type="match status" value="1"/>
</dbReference>
<dbReference type="InterPro" id="IPR004841">
    <property type="entry name" value="AA-permease/SLC12A_dom"/>
</dbReference>
<dbReference type="AlphaFoldDB" id="A0A7S0ZZC4"/>
<evidence type="ECO:0000256" key="3">
    <source>
        <dbReference type="ARBA" id="ARBA00022448"/>
    </source>
</evidence>
<sequence length="1017" mass="112191">MSAETWTGDEPGSSHRSIPEDEPVVADSDTLNSGDVGGASADADWVALSNTELTKRVEILKRKTEAGGQNNVSADRNGLVAGVLDNTKTDDHMAHKKGAFTGVFVPTCENMWGVLIFLRFYWIVGYAGVGQALLAVFLSFLAAFCTVCSMSAIVSSGGHVSEGGPYYMISRAMGPVIGCTVGVMYWLAVTMLSVLECLGAVEGILMAAPDAEFDFCTQVYGSALMLMLALMVYGGIKFVTRLGLFFVLIVFLTLLSYYVGLATAPYTDEAKDIDCITGISWDTLKDNIPSHYTTEVTFGSTLAVFYPCFTGILSGANRADVLRDPPRDIRVGTFGAIFVSLIMYSSFMILWGSVADYHYLQGDENHDCSNGASASQRRLAGGGADGAYLVDTVVFNPVPHTAHIGIIISSLSQALQCLVVAPRLLQSIAKDKILSILTKLAPLSKEGEPVRALGVTYVVAALLVLIGNLNMVAPLLTMCFLVAYAFMNVSCFSLTWLRSPAWRPTGIHRKRYRVWYLGTGLFGFAVCITIMFIVDPIWAAAAILLVACLYAYINYKLETREWGSAMDGIRFQLALKSLIGLEGSQKQHVNWRPQVLILYRVRIADELQGKEHHEILQFYSNFRKADGFCVVACVLEAPVATEEILQKAALEKDVIRTIMTQEGLQGFAEVAVAPSWVEGSNYIIQLSGIGGLVPNCVLLDWPDAWEKNTHLASDFVKLVSTSLAKDKSVLAVKGLSKMPSQSVFGTIDIWWMIHDGGFMILLSWLLVSHRMWRNCKLRVFTITETVEQEHAEAAAAALTKTLRQKRLADVNVEVILADAELITPFTFDWTIRAEERLRFLEELGKSTKKSHVDVIPDAIDDLFKRDRLDSKDHHDSTEKLEKDRQRIQVTDARNESHDESDEPVRMASGHLSRVASKGNVRLDDEEMHEAKGRSTMSQAELQQKTAVEMKGVAAKLNRIMVSRSKLAQLVIVNLPDLWGTKKDDVEGYMSYTNTLTNDFDRVLFVHSSGHEIFDIQT</sequence>
<evidence type="ECO:0000313" key="11">
    <source>
        <dbReference type="EMBL" id="CAD8837159.1"/>
    </source>
</evidence>
<feature type="transmembrane region" description="Helical" evidence="8">
    <location>
        <begin position="475"/>
        <end position="494"/>
    </location>
</feature>
<keyword evidence="5 8" id="KW-1133">Transmembrane helix</keyword>
<feature type="region of interest" description="Disordered" evidence="7">
    <location>
        <begin position="1"/>
        <end position="33"/>
    </location>
</feature>
<dbReference type="GO" id="GO:0016020">
    <property type="term" value="C:membrane"/>
    <property type="evidence" value="ECO:0007669"/>
    <property type="project" value="UniProtKB-SubCell"/>
</dbReference>
<feature type="region of interest" description="Disordered" evidence="7">
    <location>
        <begin position="870"/>
        <end position="907"/>
    </location>
</feature>
<dbReference type="EMBL" id="HBFQ01016559">
    <property type="protein sequence ID" value="CAD8837159.1"/>
    <property type="molecule type" value="Transcribed_RNA"/>
</dbReference>
<evidence type="ECO:0000256" key="6">
    <source>
        <dbReference type="ARBA" id="ARBA00023136"/>
    </source>
</evidence>
<comment type="similarity">
    <text evidence="2">Belongs to the SLC12A transporter family.</text>
</comment>
<keyword evidence="6 8" id="KW-0472">Membrane</keyword>
<feature type="transmembrane region" description="Helical" evidence="8">
    <location>
        <begin position="743"/>
        <end position="767"/>
    </location>
</feature>
<feature type="transmembrane region" description="Helical" evidence="8">
    <location>
        <begin position="219"/>
        <end position="236"/>
    </location>
</feature>
<feature type="transmembrane region" description="Helical" evidence="8">
    <location>
        <begin position="166"/>
        <end position="188"/>
    </location>
</feature>
<dbReference type="PANTHER" id="PTHR11827">
    <property type="entry name" value="SOLUTE CARRIER FAMILY 12, CATION COTRANSPORTERS"/>
    <property type="match status" value="1"/>
</dbReference>
<accession>A0A7S0ZZC4</accession>
<feature type="transmembrane region" description="Helical" evidence="8">
    <location>
        <begin position="537"/>
        <end position="555"/>
    </location>
</feature>
<feature type="transmembrane region" description="Helical" evidence="8">
    <location>
        <begin position="329"/>
        <end position="351"/>
    </location>
</feature>
<evidence type="ECO:0000256" key="1">
    <source>
        <dbReference type="ARBA" id="ARBA00004141"/>
    </source>
</evidence>
<feature type="domain" description="SLC12A transporter C-terminal" evidence="10">
    <location>
        <begin position="740"/>
        <end position="812"/>
    </location>
</feature>
<dbReference type="GO" id="GO:0015377">
    <property type="term" value="F:chloride:monoatomic cation symporter activity"/>
    <property type="evidence" value="ECO:0007669"/>
    <property type="project" value="InterPro"/>
</dbReference>
<feature type="transmembrane region" description="Helical" evidence="8">
    <location>
        <begin position="296"/>
        <end position="317"/>
    </location>
</feature>
<feature type="transmembrane region" description="Helical" evidence="8">
    <location>
        <begin position="98"/>
        <end position="122"/>
    </location>
</feature>
<evidence type="ECO:0000256" key="2">
    <source>
        <dbReference type="ARBA" id="ARBA00010593"/>
    </source>
</evidence>
<dbReference type="InterPro" id="IPR018491">
    <property type="entry name" value="SLC12_C"/>
</dbReference>
<evidence type="ECO:0000259" key="10">
    <source>
        <dbReference type="Pfam" id="PF03522"/>
    </source>
</evidence>
<evidence type="ECO:0000256" key="5">
    <source>
        <dbReference type="ARBA" id="ARBA00022989"/>
    </source>
</evidence>
<evidence type="ECO:0008006" key="12">
    <source>
        <dbReference type="Google" id="ProtNLM"/>
    </source>
</evidence>
<feature type="transmembrane region" description="Helical" evidence="8">
    <location>
        <begin position="134"/>
        <end position="154"/>
    </location>
</feature>